<protein>
    <recommendedName>
        <fullName evidence="1">Large polyvalent protein-associated domain-containing protein</fullName>
    </recommendedName>
</protein>
<reference evidence="2 3" key="1">
    <citation type="submission" date="2020-06" db="EMBL/GenBank/DDBJ databases">
        <title>Rheinheimera sp. nov., a marine bacterium isolated from coastal.</title>
        <authorList>
            <person name="Yu Q."/>
            <person name="Qi Y."/>
            <person name="Pu J."/>
        </authorList>
    </citation>
    <scope>NUCLEOTIDE SEQUENCE [LARGE SCALE GENOMIC DNA]</scope>
    <source>
        <strain evidence="2 3">YQF-2</strain>
    </source>
</reference>
<dbReference type="EMBL" id="JABSOD010000009">
    <property type="protein sequence ID" value="NRQ43087.1"/>
    <property type="molecule type" value="Genomic_DNA"/>
</dbReference>
<name>A0A7Y5ARA6_9GAMM</name>
<feature type="domain" description="Large polyvalent protein-associated" evidence="1">
    <location>
        <begin position="187"/>
        <end position="258"/>
    </location>
</feature>
<proteinExistence type="predicted"/>
<evidence type="ECO:0000313" key="3">
    <source>
        <dbReference type="Proteomes" id="UP000523161"/>
    </source>
</evidence>
<keyword evidence="3" id="KW-1185">Reference proteome</keyword>
<dbReference type="AlphaFoldDB" id="A0A7Y5ARA6"/>
<gene>
    <name evidence="2" type="ORF">HRH59_11075</name>
</gene>
<sequence>MTISVPRIQRKYYRNGPPHRGGADVSFADLVKIFGFNSIHIGRWVTAEELQLAANLFFDAFCDLQQLLQVPPQVISLNGSLAITFGIGGQPGVCAHYQPQGRILALAKNAGGGSLVHEWFHAFDHYIAGKMFGKNATRNQFSSSAWLQSLPIIPHYLNELLGSAYKLLYLSADGEHESEFFRHCRQLDANRNRLYLAMPEEMAARAFEKVLQRQPLKNNFLVSGTQKGKAAAAGIYPADPLCDALSQVWLEYFYLLGQGLRYKAQNRQHEN</sequence>
<organism evidence="2 3">
    <name type="scientific">Rheinheimera lutimaris</name>
    <dbReference type="NCBI Taxonomy" id="2740584"/>
    <lineage>
        <taxon>Bacteria</taxon>
        <taxon>Pseudomonadati</taxon>
        <taxon>Pseudomonadota</taxon>
        <taxon>Gammaproteobacteria</taxon>
        <taxon>Chromatiales</taxon>
        <taxon>Chromatiaceae</taxon>
        <taxon>Rheinheimera</taxon>
    </lineage>
</organism>
<accession>A0A7Y5ARA6</accession>
<dbReference type="Proteomes" id="UP000523161">
    <property type="component" value="Unassembled WGS sequence"/>
</dbReference>
<dbReference type="NCBIfam" id="NF041907">
    <property type="entry name" value="CLCA_X"/>
    <property type="match status" value="1"/>
</dbReference>
<evidence type="ECO:0000259" key="1">
    <source>
        <dbReference type="Pfam" id="PF18796"/>
    </source>
</evidence>
<comment type="caution">
    <text evidence="2">The sequence shown here is derived from an EMBL/GenBank/DDBJ whole genome shotgun (WGS) entry which is preliminary data.</text>
</comment>
<dbReference type="InterPro" id="IPR041047">
    <property type="entry name" value="LPD1"/>
</dbReference>
<evidence type="ECO:0000313" key="2">
    <source>
        <dbReference type="EMBL" id="NRQ43087.1"/>
    </source>
</evidence>
<dbReference type="Pfam" id="PF18796">
    <property type="entry name" value="LPD1"/>
    <property type="match status" value="1"/>
</dbReference>
<dbReference type="RefSeq" id="WP_173501327.1">
    <property type="nucleotide sequence ID" value="NZ_JABSOD010000009.1"/>
</dbReference>